<reference evidence="3 4" key="1">
    <citation type="submission" date="2020-02" db="EMBL/GenBank/DDBJ databases">
        <authorList>
            <person name="Sun Q."/>
        </authorList>
    </citation>
    <scope>NUCLEOTIDE SEQUENCE [LARGE SCALE GENOMIC DNA]</scope>
    <source>
        <strain evidence="3 4">YIM 13062</strain>
    </source>
</reference>
<proteinExistence type="predicted"/>
<comment type="caution">
    <text evidence="3">The sequence shown here is derived from an EMBL/GenBank/DDBJ whole genome shotgun (WGS) entry which is preliminary data.</text>
</comment>
<dbReference type="Gene3D" id="3.30.70.2330">
    <property type="match status" value="1"/>
</dbReference>
<dbReference type="Proteomes" id="UP000521379">
    <property type="component" value="Unassembled WGS sequence"/>
</dbReference>
<protein>
    <recommendedName>
        <fullName evidence="5">HIRAN domain-containing protein</fullName>
    </recommendedName>
</protein>
<evidence type="ECO:0000313" key="4">
    <source>
        <dbReference type="Proteomes" id="UP000521379"/>
    </source>
</evidence>
<feature type="compositionally biased region" description="Low complexity" evidence="1">
    <location>
        <begin position="302"/>
        <end position="322"/>
    </location>
</feature>
<feature type="transmembrane region" description="Helical" evidence="2">
    <location>
        <begin position="372"/>
        <end position="391"/>
    </location>
</feature>
<dbReference type="AlphaFoldDB" id="A0A846U874"/>
<organism evidence="3 4">
    <name type="scientific">Kocuria subflava</name>
    <dbReference type="NCBI Taxonomy" id="1736139"/>
    <lineage>
        <taxon>Bacteria</taxon>
        <taxon>Bacillati</taxon>
        <taxon>Actinomycetota</taxon>
        <taxon>Actinomycetes</taxon>
        <taxon>Micrococcales</taxon>
        <taxon>Micrococcaceae</taxon>
        <taxon>Kocuria</taxon>
    </lineage>
</organism>
<feature type="region of interest" description="Disordered" evidence="1">
    <location>
        <begin position="402"/>
        <end position="423"/>
    </location>
</feature>
<feature type="transmembrane region" description="Helical" evidence="2">
    <location>
        <begin position="347"/>
        <end position="366"/>
    </location>
</feature>
<evidence type="ECO:0000256" key="2">
    <source>
        <dbReference type="SAM" id="Phobius"/>
    </source>
</evidence>
<keyword evidence="2" id="KW-0472">Membrane</keyword>
<evidence type="ECO:0000313" key="3">
    <source>
        <dbReference type="EMBL" id="NKE09786.1"/>
    </source>
</evidence>
<sequence>MTTYALNDRGSLEIVTENFYDAEILRVFGALSHNTVETYAGTAELVPEPDNPFDSQTIAVRVGRHQVGHLAKDDAARYWPAVTRVVASGLSPTAPVIIKASLVDADGTDEVDATARIQLSPPDLLFPVNSPPQRSTVLPQGPSIKVLDEQDHAAYLHSILPKSGEARLFLTLEVNQVRTAHGEHVDIVEVLHERQVVGRLSTQLSEQFIPVIRHAFEHDLLTAVWGTIRGSAFEVSLTVQAARPEAIEADWYQELPRLGEELVPESDSYEVPNAYVPTEAERGKNAKKWRRGMSAAGAAPASNGTGRFRSFRGSGSTSTSTAASTAAGSDAAAGNHAAATWTQSSRVTAMVLAGVTVVLLLVALLMLGREPLVSALAVIVAAATGGMALYLRSLFGPLRSSGSAQSARGTDDQPSAETMTPNG</sequence>
<evidence type="ECO:0000256" key="1">
    <source>
        <dbReference type="SAM" id="MobiDB-lite"/>
    </source>
</evidence>
<gene>
    <name evidence="3" type="ORF">GTW58_07515</name>
</gene>
<accession>A0A846U874</accession>
<dbReference type="EMBL" id="JAAVUN010000012">
    <property type="protein sequence ID" value="NKE09786.1"/>
    <property type="molecule type" value="Genomic_DNA"/>
</dbReference>
<name>A0A846U874_9MICC</name>
<keyword evidence="2" id="KW-1133">Transmembrane helix</keyword>
<evidence type="ECO:0008006" key="5">
    <source>
        <dbReference type="Google" id="ProtNLM"/>
    </source>
</evidence>
<feature type="region of interest" description="Disordered" evidence="1">
    <location>
        <begin position="281"/>
        <end position="322"/>
    </location>
</feature>
<keyword evidence="2" id="KW-0812">Transmembrane</keyword>
<keyword evidence="4" id="KW-1185">Reference proteome</keyword>
<dbReference type="RefSeq" id="WP_119932795.1">
    <property type="nucleotide sequence ID" value="NZ_JAAVUN010000012.1"/>
</dbReference>